<dbReference type="AlphaFoldDB" id="A0A5B7HP11"/>
<keyword evidence="1" id="KW-1133">Transmembrane helix</keyword>
<dbReference type="EMBL" id="VSRR010032862">
    <property type="protein sequence ID" value="MPC71429.1"/>
    <property type="molecule type" value="Genomic_DNA"/>
</dbReference>
<reference evidence="2 3" key="1">
    <citation type="submission" date="2019-05" db="EMBL/GenBank/DDBJ databases">
        <title>Another draft genome of Portunus trituberculatus and its Hox gene families provides insights of decapod evolution.</title>
        <authorList>
            <person name="Jeong J.-H."/>
            <person name="Song I."/>
            <person name="Kim S."/>
            <person name="Choi T."/>
            <person name="Kim D."/>
            <person name="Ryu S."/>
            <person name="Kim W."/>
        </authorList>
    </citation>
    <scope>NUCLEOTIDE SEQUENCE [LARGE SCALE GENOMIC DNA]</scope>
    <source>
        <tissue evidence="2">Muscle</tissue>
    </source>
</reference>
<evidence type="ECO:0000256" key="1">
    <source>
        <dbReference type="SAM" id="Phobius"/>
    </source>
</evidence>
<keyword evidence="1" id="KW-0812">Transmembrane</keyword>
<protein>
    <submittedName>
        <fullName evidence="2">Uncharacterized protein</fullName>
    </submittedName>
</protein>
<keyword evidence="1" id="KW-0472">Membrane</keyword>
<sequence length="94" mass="10547">MKHRWGSIVVRLAHVLVLMVVVVSHRHTVCFPSRLSSSVLPQTSFSLSLPTATPLFLAPAVTLLFKPRIAHFSDETARRYPTERAQSSFFPIFG</sequence>
<keyword evidence="3" id="KW-1185">Reference proteome</keyword>
<comment type="caution">
    <text evidence="2">The sequence shown here is derived from an EMBL/GenBank/DDBJ whole genome shotgun (WGS) entry which is preliminary data.</text>
</comment>
<feature type="transmembrane region" description="Helical" evidence="1">
    <location>
        <begin position="45"/>
        <end position="65"/>
    </location>
</feature>
<dbReference type="Proteomes" id="UP000324222">
    <property type="component" value="Unassembled WGS sequence"/>
</dbReference>
<organism evidence="2 3">
    <name type="scientific">Portunus trituberculatus</name>
    <name type="common">Swimming crab</name>
    <name type="synonym">Neptunus trituberculatus</name>
    <dbReference type="NCBI Taxonomy" id="210409"/>
    <lineage>
        <taxon>Eukaryota</taxon>
        <taxon>Metazoa</taxon>
        <taxon>Ecdysozoa</taxon>
        <taxon>Arthropoda</taxon>
        <taxon>Crustacea</taxon>
        <taxon>Multicrustacea</taxon>
        <taxon>Malacostraca</taxon>
        <taxon>Eumalacostraca</taxon>
        <taxon>Eucarida</taxon>
        <taxon>Decapoda</taxon>
        <taxon>Pleocyemata</taxon>
        <taxon>Brachyura</taxon>
        <taxon>Eubrachyura</taxon>
        <taxon>Portunoidea</taxon>
        <taxon>Portunidae</taxon>
        <taxon>Portuninae</taxon>
        <taxon>Portunus</taxon>
    </lineage>
</organism>
<accession>A0A5B7HP11</accession>
<gene>
    <name evidence="2" type="ORF">E2C01_065706</name>
</gene>
<name>A0A5B7HP11_PORTR</name>
<evidence type="ECO:0000313" key="3">
    <source>
        <dbReference type="Proteomes" id="UP000324222"/>
    </source>
</evidence>
<evidence type="ECO:0000313" key="2">
    <source>
        <dbReference type="EMBL" id="MPC71429.1"/>
    </source>
</evidence>
<proteinExistence type="predicted"/>